<name>A0ABU0FH40_9HYPH</name>
<evidence type="ECO:0000313" key="4">
    <source>
        <dbReference type="EMBL" id="MDQ0393890.1"/>
    </source>
</evidence>
<feature type="domain" description="Solute-binding protein family 3/N-terminal" evidence="3">
    <location>
        <begin position="41"/>
        <end position="258"/>
    </location>
</feature>
<accession>A0ABU0FH40</accession>
<dbReference type="CDD" id="cd13626">
    <property type="entry name" value="PBP2_Cystine_like"/>
    <property type="match status" value="1"/>
</dbReference>
<dbReference type="RefSeq" id="WP_370879952.1">
    <property type="nucleotide sequence ID" value="NZ_JAUSVK010000001.1"/>
</dbReference>
<sequence length="269" mass="28664">MSIPLLPTRRLAAMAIAAAFLLSTFGAGAKAADLELITPGELSAATEGTYPPFSMYGTDGKLDGLEIRVMGEIARRLGLTYRPVIIKWDSLLIGLKADQYDTASDAMDITPERQKQVTFVDGWLQSGGRLVVKADSPIKSGADMKGKTIGVLVASTWEKLATGLGANVKTYKAETDGIQDLVNGNVDGVITDSISAAYTIKASHLPLRMTDDYLSQIQKGFPIKLGKPNLVKAMNKALADMIADGTYAKLTSALIGYSPAPKDPIRSQL</sequence>
<keyword evidence="5" id="KW-1185">Reference proteome</keyword>
<dbReference type="InterPro" id="IPR001638">
    <property type="entry name" value="Solute-binding_3/MltF_N"/>
</dbReference>
<evidence type="ECO:0000256" key="2">
    <source>
        <dbReference type="SAM" id="SignalP"/>
    </source>
</evidence>
<keyword evidence="1 2" id="KW-0732">Signal</keyword>
<organism evidence="4 5">
    <name type="scientific">Labrys monachus</name>
    <dbReference type="NCBI Taxonomy" id="217067"/>
    <lineage>
        <taxon>Bacteria</taxon>
        <taxon>Pseudomonadati</taxon>
        <taxon>Pseudomonadota</taxon>
        <taxon>Alphaproteobacteria</taxon>
        <taxon>Hyphomicrobiales</taxon>
        <taxon>Xanthobacteraceae</taxon>
        <taxon>Labrys</taxon>
    </lineage>
</organism>
<reference evidence="4 5" key="1">
    <citation type="submission" date="2023-07" db="EMBL/GenBank/DDBJ databases">
        <title>Genomic Encyclopedia of Type Strains, Phase IV (KMG-IV): sequencing the most valuable type-strain genomes for metagenomic binning, comparative biology and taxonomic classification.</title>
        <authorList>
            <person name="Goeker M."/>
        </authorList>
    </citation>
    <scope>NUCLEOTIDE SEQUENCE [LARGE SCALE GENOMIC DNA]</scope>
    <source>
        <strain evidence="4 5">DSM 5896</strain>
    </source>
</reference>
<evidence type="ECO:0000256" key="1">
    <source>
        <dbReference type="ARBA" id="ARBA00022729"/>
    </source>
</evidence>
<evidence type="ECO:0000313" key="5">
    <source>
        <dbReference type="Proteomes" id="UP001237448"/>
    </source>
</evidence>
<feature type="chain" id="PRO_5045762886" evidence="2">
    <location>
        <begin position="30"/>
        <end position="269"/>
    </location>
</feature>
<dbReference type="SUPFAM" id="SSF53850">
    <property type="entry name" value="Periplasmic binding protein-like II"/>
    <property type="match status" value="1"/>
</dbReference>
<protein>
    <submittedName>
        <fullName evidence="4">Polar amino acid transport system substrate-binding protein</fullName>
    </submittedName>
</protein>
<dbReference type="PANTHER" id="PTHR35936:SF19">
    <property type="entry name" value="AMINO-ACID-BINDING PROTEIN YXEM-RELATED"/>
    <property type="match status" value="1"/>
</dbReference>
<gene>
    <name evidence="4" type="ORF">J3R73_003682</name>
</gene>
<dbReference type="SMART" id="SM00062">
    <property type="entry name" value="PBPb"/>
    <property type="match status" value="1"/>
</dbReference>
<dbReference type="Proteomes" id="UP001237448">
    <property type="component" value="Unassembled WGS sequence"/>
</dbReference>
<dbReference type="PANTHER" id="PTHR35936">
    <property type="entry name" value="MEMBRANE-BOUND LYTIC MUREIN TRANSGLYCOSYLASE F"/>
    <property type="match status" value="1"/>
</dbReference>
<proteinExistence type="predicted"/>
<dbReference type="Gene3D" id="3.40.190.10">
    <property type="entry name" value="Periplasmic binding protein-like II"/>
    <property type="match status" value="2"/>
</dbReference>
<comment type="caution">
    <text evidence="4">The sequence shown here is derived from an EMBL/GenBank/DDBJ whole genome shotgun (WGS) entry which is preliminary data.</text>
</comment>
<feature type="signal peptide" evidence="2">
    <location>
        <begin position="1"/>
        <end position="29"/>
    </location>
</feature>
<dbReference type="Pfam" id="PF00497">
    <property type="entry name" value="SBP_bac_3"/>
    <property type="match status" value="1"/>
</dbReference>
<dbReference type="EMBL" id="JAUSVK010000001">
    <property type="protein sequence ID" value="MDQ0393890.1"/>
    <property type="molecule type" value="Genomic_DNA"/>
</dbReference>
<evidence type="ECO:0000259" key="3">
    <source>
        <dbReference type="SMART" id="SM00062"/>
    </source>
</evidence>